<feature type="domain" description="SLBB" evidence="17">
    <location>
        <begin position="204"/>
        <end position="262"/>
    </location>
</feature>
<evidence type="ECO:0000256" key="8">
    <source>
        <dbReference type="ARBA" id="ARBA00023047"/>
    </source>
</evidence>
<dbReference type="InterPro" id="IPR049712">
    <property type="entry name" value="Poly_export"/>
</dbReference>
<evidence type="ECO:0000256" key="11">
    <source>
        <dbReference type="ARBA" id="ARBA00023136"/>
    </source>
</evidence>
<evidence type="ECO:0000256" key="9">
    <source>
        <dbReference type="ARBA" id="ARBA00023065"/>
    </source>
</evidence>
<keyword evidence="19" id="KW-1185">Reference proteome</keyword>
<evidence type="ECO:0000256" key="13">
    <source>
        <dbReference type="ARBA" id="ARBA00023237"/>
    </source>
</evidence>
<keyword evidence="12" id="KW-0564">Palmitate</keyword>
<gene>
    <name evidence="18" type="ORF">DXZ20_15430</name>
</gene>
<sequence>MEIVQFPHTHPPSGPRLNLSLLPCGQKAIQPKIFSLIGVLFLSSFSISLVASPSLAQLPVLEPTGSSTSQQRRLSSPRNESTVALETYALGPGDQIRIDVLSSNELFKEPIDQIVLLDGSITLPWVGKVSVTGLNPLQAEETVIAAYSEYIRNPRITFQLLQPRPIRVGIVGEIKRPGGYTLQVNSEAGEQSEASESRTRFWPSVTQAISNAGGITRSADVRSVQIKREGVPELIQVNLWDLVESGNLRQDVLLRDGDQIFIPTAQDINNAEVIALANTTFAPATITVNVVGEVASPGSLAVAPDTLLNQAILTAGGFNTRARSSRVELIRLHPNGTVSQQRVDINLAQDVNDQQNPILQDGDTIVVGRSSLAATSDTAGLIFSPLTNLLLGLFGIR</sequence>
<feature type="domain" description="Soluble ligand binding" evidence="16">
    <location>
        <begin position="288"/>
        <end position="338"/>
    </location>
</feature>
<dbReference type="Pfam" id="PF22461">
    <property type="entry name" value="SLBB_2"/>
    <property type="match status" value="1"/>
</dbReference>
<dbReference type="GO" id="GO:0015159">
    <property type="term" value="F:polysaccharide transmembrane transporter activity"/>
    <property type="evidence" value="ECO:0007669"/>
    <property type="project" value="InterPro"/>
</dbReference>
<evidence type="ECO:0000256" key="7">
    <source>
        <dbReference type="ARBA" id="ARBA00022729"/>
    </source>
</evidence>
<evidence type="ECO:0000256" key="2">
    <source>
        <dbReference type="ARBA" id="ARBA00009450"/>
    </source>
</evidence>
<evidence type="ECO:0000259" key="16">
    <source>
        <dbReference type="Pfam" id="PF10531"/>
    </source>
</evidence>
<keyword evidence="4" id="KW-1134">Transmembrane beta strand</keyword>
<dbReference type="InterPro" id="IPR019554">
    <property type="entry name" value="Soluble_ligand-bd"/>
</dbReference>
<comment type="caution">
    <text evidence="18">The sequence shown here is derived from an EMBL/GenBank/DDBJ whole genome shotgun (WGS) entry which is preliminary data.</text>
</comment>
<dbReference type="EMBL" id="QXHD01000004">
    <property type="protein sequence ID" value="NEZ57044.1"/>
    <property type="molecule type" value="Genomic_DNA"/>
</dbReference>
<evidence type="ECO:0000256" key="14">
    <source>
        <dbReference type="ARBA" id="ARBA00023288"/>
    </source>
</evidence>
<evidence type="ECO:0000256" key="5">
    <source>
        <dbReference type="ARBA" id="ARBA00022597"/>
    </source>
</evidence>
<keyword evidence="13" id="KW-0998">Cell outer membrane</keyword>
<dbReference type="GO" id="GO:0006811">
    <property type="term" value="P:monoatomic ion transport"/>
    <property type="evidence" value="ECO:0007669"/>
    <property type="project" value="UniProtKB-KW"/>
</dbReference>
<proteinExistence type="inferred from homology"/>
<evidence type="ECO:0000259" key="15">
    <source>
        <dbReference type="Pfam" id="PF02563"/>
    </source>
</evidence>
<keyword evidence="5" id="KW-0762">Sugar transport</keyword>
<dbReference type="GO" id="GO:0009279">
    <property type="term" value="C:cell outer membrane"/>
    <property type="evidence" value="ECO:0007669"/>
    <property type="project" value="UniProtKB-SubCell"/>
</dbReference>
<name>A0A6M0RLC2_9CYAN</name>
<dbReference type="Pfam" id="PF10531">
    <property type="entry name" value="SLBB"/>
    <property type="match status" value="1"/>
</dbReference>
<dbReference type="Pfam" id="PF02563">
    <property type="entry name" value="Poly_export"/>
    <property type="match status" value="1"/>
</dbReference>
<evidence type="ECO:0000256" key="12">
    <source>
        <dbReference type="ARBA" id="ARBA00023139"/>
    </source>
</evidence>
<dbReference type="Proteomes" id="UP000481033">
    <property type="component" value="Unassembled WGS sequence"/>
</dbReference>
<organism evidence="18 19">
    <name type="scientific">Adonisia turfae CCMR0081</name>
    <dbReference type="NCBI Taxonomy" id="2292702"/>
    <lineage>
        <taxon>Bacteria</taxon>
        <taxon>Bacillati</taxon>
        <taxon>Cyanobacteriota</taxon>
        <taxon>Adonisia</taxon>
        <taxon>Adonisia turfae</taxon>
    </lineage>
</organism>
<evidence type="ECO:0000256" key="6">
    <source>
        <dbReference type="ARBA" id="ARBA00022692"/>
    </source>
</evidence>
<evidence type="ECO:0000313" key="19">
    <source>
        <dbReference type="Proteomes" id="UP000481033"/>
    </source>
</evidence>
<dbReference type="InterPro" id="IPR003715">
    <property type="entry name" value="Poly_export_N"/>
</dbReference>
<accession>A0A6M0RLC2</accession>
<feature type="domain" description="Polysaccharide export protein N-terminal" evidence="15">
    <location>
        <begin position="86"/>
        <end position="159"/>
    </location>
</feature>
<dbReference type="InterPro" id="IPR054765">
    <property type="entry name" value="SLBB_dom"/>
</dbReference>
<dbReference type="Gene3D" id="3.10.560.10">
    <property type="entry name" value="Outer membrane lipoprotein wza domain like"/>
    <property type="match status" value="2"/>
</dbReference>
<keyword evidence="9" id="KW-0406">Ion transport</keyword>
<comment type="similarity">
    <text evidence="2">Belongs to the BexD/CtrA/VexA family.</text>
</comment>
<dbReference type="GO" id="GO:0046930">
    <property type="term" value="C:pore complex"/>
    <property type="evidence" value="ECO:0007669"/>
    <property type="project" value="UniProtKB-KW"/>
</dbReference>
<evidence type="ECO:0000256" key="3">
    <source>
        <dbReference type="ARBA" id="ARBA00022448"/>
    </source>
</evidence>
<evidence type="ECO:0000313" key="18">
    <source>
        <dbReference type="EMBL" id="NEZ57044.1"/>
    </source>
</evidence>
<dbReference type="RefSeq" id="WP_163670711.1">
    <property type="nucleotide sequence ID" value="NZ_QXHD01000004.1"/>
</dbReference>
<evidence type="ECO:0000256" key="4">
    <source>
        <dbReference type="ARBA" id="ARBA00022452"/>
    </source>
</evidence>
<keyword evidence="8" id="KW-0625">Polysaccharide transport</keyword>
<keyword evidence="6" id="KW-0812">Transmembrane</keyword>
<reference evidence="18 19" key="1">
    <citation type="journal article" date="2020" name="Microb. Ecol.">
        <title>Ecogenomics of the Marine Benthic Filamentous Cyanobacterium Adonisia.</title>
        <authorList>
            <person name="Walter J.M."/>
            <person name="Coutinho F.H."/>
            <person name="Leomil L."/>
            <person name="Hargreaves P.I."/>
            <person name="Campeao M.E."/>
            <person name="Vieira V.V."/>
            <person name="Silva B.S."/>
            <person name="Fistarol G.O."/>
            <person name="Salomon P.S."/>
            <person name="Sawabe T."/>
            <person name="Mino S."/>
            <person name="Hosokawa M."/>
            <person name="Miyashita H."/>
            <person name="Maruyama F."/>
            <person name="van Verk M.C."/>
            <person name="Dutilh B.E."/>
            <person name="Thompson C.C."/>
            <person name="Thompson F.L."/>
        </authorList>
    </citation>
    <scope>NUCLEOTIDE SEQUENCE [LARGE SCALE GENOMIC DNA]</scope>
    <source>
        <strain evidence="18 19">CCMR0081</strain>
    </source>
</reference>
<comment type="subcellular location">
    <subcellularLocation>
        <location evidence="1">Cell outer membrane</location>
        <topology evidence="1">Multi-pass membrane protein</topology>
    </subcellularLocation>
</comment>
<dbReference type="PANTHER" id="PTHR33619:SF3">
    <property type="entry name" value="POLYSACCHARIDE EXPORT PROTEIN GFCE-RELATED"/>
    <property type="match status" value="1"/>
</dbReference>
<keyword evidence="3" id="KW-0813">Transport</keyword>
<dbReference type="AlphaFoldDB" id="A0A6M0RLC2"/>
<dbReference type="PANTHER" id="PTHR33619">
    <property type="entry name" value="POLYSACCHARIDE EXPORT PROTEIN GFCE-RELATED"/>
    <property type="match status" value="1"/>
</dbReference>
<evidence type="ECO:0000259" key="17">
    <source>
        <dbReference type="Pfam" id="PF22461"/>
    </source>
</evidence>
<keyword evidence="11" id="KW-0472">Membrane</keyword>
<evidence type="ECO:0000256" key="10">
    <source>
        <dbReference type="ARBA" id="ARBA00023114"/>
    </source>
</evidence>
<keyword evidence="7" id="KW-0732">Signal</keyword>
<keyword evidence="14" id="KW-0449">Lipoprotein</keyword>
<evidence type="ECO:0000256" key="1">
    <source>
        <dbReference type="ARBA" id="ARBA00004571"/>
    </source>
</evidence>
<protein>
    <submittedName>
        <fullName evidence="18">Polysaccharide transporter</fullName>
    </submittedName>
</protein>
<keyword evidence="10" id="KW-0626">Porin</keyword>
<dbReference type="GO" id="GO:0015288">
    <property type="term" value="F:porin activity"/>
    <property type="evidence" value="ECO:0007669"/>
    <property type="project" value="UniProtKB-KW"/>
</dbReference>